<dbReference type="GO" id="GO:0005840">
    <property type="term" value="C:ribosome"/>
    <property type="evidence" value="ECO:0007669"/>
    <property type="project" value="UniProtKB-KW"/>
</dbReference>
<dbReference type="PIRSF" id="PIRSF002122">
    <property type="entry name" value="RPS7p_RPS7a_RPS5e_RPS7o"/>
    <property type="match status" value="1"/>
</dbReference>
<dbReference type="GeneID" id="801210"/>
<keyword evidence="2 5" id="KW-0689">Ribosomal protein</keyword>
<evidence type="ECO:0000259" key="4">
    <source>
        <dbReference type="Pfam" id="PF00177"/>
    </source>
</evidence>
<geneLocation type="mitochondrion" evidence="5"/>
<dbReference type="EMBL" id="AF288090">
    <property type="protein sequence ID" value="AAG17760.1"/>
    <property type="molecule type" value="Genomic_DNA"/>
</dbReference>
<accession>Q9G8T7</accession>
<dbReference type="Gene3D" id="1.10.455.10">
    <property type="entry name" value="Ribosomal protein S7 domain"/>
    <property type="match status" value="1"/>
</dbReference>
<evidence type="ECO:0000256" key="3">
    <source>
        <dbReference type="ARBA" id="ARBA00023274"/>
    </source>
</evidence>
<dbReference type="GO" id="GO:0006412">
    <property type="term" value="P:translation"/>
    <property type="evidence" value="ECO:0007669"/>
    <property type="project" value="InterPro"/>
</dbReference>
<name>Q9G8T7_RHDSA</name>
<reference evidence="5" key="1">
    <citation type="submission" date="2000-07" db="EMBL/GenBank/DDBJ databases">
        <title>Algae with secondary chloroplasts have mitochondria that originate from the host.</title>
        <authorList>
            <person name="Burger G."/>
            <person name="Lang B.F."/>
            <person name="Maier U.G."/>
            <person name="McFadden G.I."/>
            <person name="Gray W.M.M.W."/>
        </authorList>
    </citation>
    <scope>NUCLEOTIDE SEQUENCE</scope>
</reference>
<comment type="similarity">
    <text evidence="1">Belongs to the universal ribosomal protein uS7 family.</text>
</comment>
<dbReference type="InterPro" id="IPR000235">
    <property type="entry name" value="Ribosomal_uS7"/>
</dbReference>
<dbReference type="CDD" id="cd00323">
    <property type="entry name" value="uS7"/>
    <property type="match status" value="1"/>
</dbReference>
<dbReference type="SUPFAM" id="SSF47973">
    <property type="entry name" value="Ribosomal protein S7"/>
    <property type="match status" value="1"/>
</dbReference>
<proteinExistence type="inferred from homology"/>
<dbReference type="AlphaFoldDB" id="Q9G8T7"/>
<sequence length="147" mass="17344">MVDQNMEQKSLIKEVYKTNLFLLKGSKENIEILFRKNCFSIKKQKKQNSIIQIVEGVRMIKPFYETKSMKTRSKVTQVPIEISRKRQQLLATKFLLTAVSEKKSSFLHNKLTNELIGIINLNANSLKIRENFQKNVETNKIFIQYRF</sequence>
<gene>
    <name evidence="5" type="primary">rps7</name>
</gene>
<dbReference type="GO" id="GO:1990904">
    <property type="term" value="C:ribonucleoprotein complex"/>
    <property type="evidence" value="ECO:0007669"/>
    <property type="project" value="UniProtKB-KW"/>
</dbReference>
<evidence type="ECO:0000256" key="2">
    <source>
        <dbReference type="ARBA" id="ARBA00022980"/>
    </source>
</evidence>
<protein>
    <submittedName>
        <fullName evidence="5">Ribosomal protein S7</fullName>
    </submittedName>
</protein>
<keyword evidence="5" id="KW-0496">Mitochondrion</keyword>
<dbReference type="RefSeq" id="NP_066489.1">
    <property type="nucleotide sequence ID" value="NC_002572.1"/>
</dbReference>
<dbReference type="Pfam" id="PF00177">
    <property type="entry name" value="Ribosomal_S7"/>
    <property type="match status" value="1"/>
</dbReference>
<feature type="domain" description="Small ribosomal subunit protein uS7" evidence="4">
    <location>
        <begin position="18"/>
        <end position="140"/>
    </location>
</feature>
<evidence type="ECO:0000256" key="1">
    <source>
        <dbReference type="ARBA" id="ARBA00007151"/>
    </source>
</evidence>
<dbReference type="InterPro" id="IPR036823">
    <property type="entry name" value="Ribosomal_uS7_dom_sf"/>
</dbReference>
<keyword evidence="3" id="KW-0687">Ribonucleoprotein</keyword>
<organism evidence="5">
    <name type="scientific">Rhodomonas salina</name>
    <name type="common">Pyrenomonas salina</name>
    <dbReference type="NCBI Taxonomy" id="3034"/>
    <lineage>
        <taxon>Eukaryota</taxon>
        <taxon>Cryptophyceae</taxon>
        <taxon>Pyrenomonadales</taxon>
        <taxon>Pyrenomonadaceae</taxon>
        <taxon>Rhodomonas</taxon>
    </lineage>
</organism>
<dbReference type="InterPro" id="IPR023798">
    <property type="entry name" value="Ribosomal_uS7_dom"/>
</dbReference>
<evidence type="ECO:0000313" key="5">
    <source>
        <dbReference type="EMBL" id="AAG17760.1"/>
    </source>
</evidence>